<evidence type="ECO:0000256" key="2">
    <source>
        <dbReference type="SAM" id="Phobius"/>
    </source>
</evidence>
<accession>A0ABW2FNK2</accession>
<evidence type="ECO:0008006" key="5">
    <source>
        <dbReference type="Google" id="ProtNLM"/>
    </source>
</evidence>
<keyword evidence="4" id="KW-1185">Reference proteome</keyword>
<protein>
    <recommendedName>
        <fullName evidence="5">DUF5666 domain-containing protein</fullName>
    </recommendedName>
</protein>
<organism evidence="3 4">
    <name type="scientific">Kitasatospora paranensis</name>
    <dbReference type="NCBI Taxonomy" id="258053"/>
    <lineage>
        <taxon>Bacteria</taxon>
        <taxon>Bacillati</taxon>
        <taxon>Actinomycetota</taxon>
        <taxon>Actinomycetes</taxon>
        <taxon>Kitasatosporales</taxon>
        <taxon>Streptomycetaceae</taxon>
        <taxon>Kitasatospora</taxon>
    </lineage>
</organism>
<gene>
    <name evidence="3" type="ORF">ACFQMG_04700</name>
</gene>
<name>A0ABW2FNK2_9ACTN</name>
<feature type="transmembrane region" description="Helical" evidence="2">
    <location>
        <begin position="47"/>
        <end position="65"/>
    </location>
</feature>
<keyword evidence="2" id="KW-1133">Transmembrane helix</keyword>
<dbReference type="RefSeq" id="WP_345706862.1">
    <property type="nucleotide sequence ID" value="NZ_BAABKV010000001.1"/>
</dbReference>
<keyword evidence="2" id="KW-0472">Membrane</keyword>
<dbReference type="EMBL" id="JBHTAJ010000006">
    <property type="protein sequence ID" value="MFC7178861.1"/>
    <property type="molecule type" value="Genomic_DNA"/>
</dbReference>
<proteinExistence type="predicted"/>
<feature type="compositionally biased region" description="Gly residues" evidence="1">
    <location>
        <begin position="83"/>
        <end position="119"/>
    </location>
</feature>
<evidence type="ECO:0000313" key="4">
    <source>
        <dbReference type="Proteomes" id="UP001596435"/>
    </source>
</evidence>
<evidence type="ECO:0000256" key="1">
    <source>
        <dbReference type="SAM" id="MobiDB-lite"/>
    </source>
</evidence>
<evidence type="ECO:0000313" key="3">
    <source>
        <dbReference type="EMBL" id="MFC7178861.1"/>
    </source>
</evidence>
<keyword evidence="2" id="KW-0812">Transmembrane</keyword>
<feature type="region of interest" description="Disordered" evidence="1">
    <location>
        <begin position="74"/>
        <end position="120"/>
    </location>
</feature>
<comment type="caution">
    <text evidence="3">The sequence shown here is derived from an EMBL/GenBank/DDBJ whole genome shotgun (WGS) entry which is preliminary data.</text>
</comment>
<dbReference type="Proteomes" id="UP001596435">
    <property type="component" value="Unassembled WGS sequence"/>
</dbReference>
<reference evidence="4" key="1">
    <citation type="journal article" date="2019" name="Int. J. Syst. Evol. Microbiol.">
        <title>The Global Catalogue of Microorganisms (GCM) 10K type strain sequencing project: providing services to taxonomists for standard genome sequencing and annotation.</title>
        <authorList>
            <consortium name="The Broad Institute Genomics Platform"/>
            <consortium name="The Broad Institute Genome Sequencing Center for Infectious Disease"/>
            <person name="Wu L."/>
            <person name="Ma J."/>
        </authorList>
    </citation>
    <scope>NUCLEOTIDE SEQUENCE [LARGE SCALE GENOMIC DNA]</scope>
    <source>
        <strain evidence="4">CGMCC 1.12859</strain>
    </source>
</reference>
<sequence length="217" mass="20700">MPSDHQSAAAGGPQDDAVELLATPPDARDISAELAAAPRRKLPWPTLVLAGAVVATLSFAGGVWYQKDNGTSANQRVSADRQGAGGFGGQRGGYGGTGGQRGGTGTGGQGGAGGFGGLTRGTVTSVQGNTVTLTDANGNTVKVTTGSSTKVTLNKQGAVTDLQPGQTVTVIGQKGTDGSVNATQLTEGAAGGFGGFGGGRAGAAGGTGGGAPGSSNG</sequence>